<keyword evidence="1" id="KW-0732">Signal</keyword>
<proteinExistence type="predicted"/>
<evidence type="ECO:0000313" key="3">
    <source>
        <dbReference type="Proteomes" id="UP001597319"/>
    </source>
</evidence>
<feature type="chain" id="PRO_5045772941" description="SH3 domain-containing protein" evidence="1">
    <location>
        <begin position="19"/>
        <end position="202"/>
    </location>
</feature>
<dbReference type="Proteomes" id="UP001597319">
    <property type="component" value="Unassembled WGS sequence"/>
</dbReference>
<evidence type="ECO:0000313" key="2">
    <source>
        <dbReference type="EMBL" id="MFD2561161.1"/>
    </source>
</evidence>
<organism evidence="2 3">
    <name type="scientific">Aquimarina rubra</name>
    <dbReference type="NCBI Taxonomy" id="1920033"/>
    <lineage>
        <taxon>Bacteria</taxon>
        <taxon>Pseudomonadati</taxon>
        <taxon>Bacteroidota</taxon>
        <taxon>Flavobacteriia</taxon>
        <taxon>Flavobacteriales</taxon>
        <taxon>Flavobacteriaceae</taxon>
        <taxon>Aquimarina</taxon>
    </lineage>
</organism>
<keyword evidence="3" id="KW-1185">Reference proteome</keyword>
<protein>
    <recommendedName>
        <fullName evidence="4">SH3 domain-containing protein</fullName>
    </recommendedName>
</protein>
<evidence type="ECO:0008006" key="4">
    <source>
        <dbReference type="Google" id="ProtNLM"/>
    </source>
</evidence>
<name>A0ABW5LAN8_9FLAO</name>
<sequence length="202" mass="23235">MKKLILTLLFLTSLNVFSQKRTKIFFKDFVECFYSDNATEPISIYNNPNENIMAELNLLTKPHCWYKFTISESKDGWLKIENVIVLPACEDNELNMDIGKYKNKWIKSKDMIINIGASGDTKISCLNDKNDKGFAEIGYRFYSKPNSESEIAFCVKGYTESELIAVNGTWAKLKIEYDSKSYIGWIQKKISMRLSVDSLPSI</sequence>
<feature type="signal peptide" evidence="1">
    <location>
        <begin position="1"/>
        <end position="18"/>
    </location>
</feature>
<dbReference type="EMBL" id="JBHULE010000002">
    <property type="protein sequence ID" value="MFD2561161.1"/>
    <property type="molecule type" value="Genomic_DNA"/>
</dbReference>
<accession>A0ABW5LAN8</accession>
<evidence type="ECO:0000256" key="1">
    <source>
        <dbReference type="SAM" id="SignalP"/>
    </source>
</evidence>
<reference evidence="3" key="1">
    <citation type="journal article" date="2019" name="Int. J. Syst. Evol. Microbiol.">
        <title>The Global Catalogue of Microorganisms (GCM) 10K type strain sequencing project: providing services to taxonomists for standard genome sequencing and annotation.</title>
        <authorList>
            <consortium name="The Broad Institute Genomics Platform"/>
            <consortium name="The Broad Institute Genome Sequencing Center for Infectious Disease"/>
            <person name="Wu L."/>
            <person name="Ma J."/>
        </authorList>
    </citation>
    <scope>NUCLEOTIDE SEQUENCE [LARGE SCALE GENOMIC DNA]</scope>
    <source>
        <strain evidence="3">KCTC 52274</strain>
    </source>
</reference>
<gene>
    <name evidence="2" type="ORF">ACFSR1_00685</name>
</gene>
<dbReference type="RefSeq" id="WP_378288632.1">
    <property type="nucleotide sequence ID" value="NZ_JBHULE010000002.1"/>
</dbReference>
<comment type="caution">
    <text evidence="2">The sequence shown here is derived from an EMBL/GenBank/DDBJ whole genome shotgun (WGS) entry which is preliminary data.</text>
</comment>